<accession>A0A0E0HPK9</accession>
<proteinExistence type="predicted"/>
<keyword evidence="2" id="KW-1185">Reference proteome</keyword>
<name>A0A0E0HPK9_ORYNI</name>
<reference evidence="1" key="1">
    <citation type="submission" date="2015-04" db="UniProtKB">
        <authorList>
            <consortium name="EnsemblPlants"/>
        </authorList>
    </citation>
    <scope>IDENTIFICATION</scope>
    <source>
        <strain evidence="1">SL10</strain>
    </source>
</reference>
<dbReference type="Proteomes" id="UP000006591">
    <property type="component" value="Chromosome 6"/>
</dbReference>
<dbReference type="HOGENOM" id="CLU_2926654_0_0_1"/>
<sequence>MSGVHCAANATPCFPLRKLILITSPSLLLSKTKYWHLNRYEHIAVPKKYEQNLTLESDHTC</sequence>
<organism evidence="1">
    <name type="scientific">Oryza nivara</name>
    <name type="common">Indian wild rice</name>
    <name type="synonym">Oryza sativa f. spontanea</name>
    <dbReference type="NCBI Taxonomy" id="4536"/>
    <lineage>
        <taxon>Eukaryota</taxon>
        <taxon>Viridiplantae</taxon>
        <taxon>Streptophyta</taxon>
        <taxon>Embryophyta</taxon>
        <taxon>Tracheophyta</taxon>
        <taxon>Spermatophyta</taxon>
        <taxon>Magnoliopsida</taxon>
        <taxon>Liliopsida</taxon>
        <taxon>Poales</taxon>
        <taxon>Poaceae</taxon>
        <taxon>BOP clade</taxon>
        <taxon>Oryzoideae</taxon>
        <taxon>Oryzeae</taxon>
        <taxon>Oryzinae</taxon>
        <taxon>Oryza</taxon>
    </lineage>
</organism>
<reference evidence="1" key="2">
    <citation type="submission" date="2018-04" db="EMBL/GenBank/DDBJ databases">
        <title>OnivRS2 (Oryza nivara Reference Sequence Version 2).</title>
        <authorList>
            <person name="Zhang J."/>
            <person name="Kudrna D."/>
            <person name="Lee S."/>
            <person name="Talag J."/>
            <person name="Rajasekar S."/>
            <person name="Welchert J."/>
            <person name="Hsing Y.-I."/>
            <person name="Wing R.A."/>
        </authorList>
    </citation>
    <scope>NUCLEOTIDE SEQUENCE [LARGE SCALE GENOMIC DNA]</scope>
    <source>
        <strain evidence="1">SL10</strain>
    </source>
</reference>
<protein>
    <submittedName>
        <fullName evidence="1">Uncharacterized protein</fullName>
    </submittedName>
</protein>
<dbReference type="AlphaFoldDB" id="A0A0E0HPK9"/>
<dbReference type="Gramene" id="ONIVA06G14040.1">
    <property type="protein sequence ID" value="ONIVA06G14040.1"/>
    <property type="gene ID" value="ONIVA06G14040"/>
</dbReference>
<dbReference type="EnsemblPlants" id="ONIVA06G14040.1">
    <property type="protein sequence ID" value="ONIVA06G14040.1"/>
    <property type="gene ID" value="ONIVA06G14040"/>
</dbReference>
<evidence type="ECO:0000313" key="1">
    <source>
        <dbReference type="EnsemblPlants" id="ONIVA06G14040.1"/>
    </source>
</evidence>
<evidence type="ECO:0000313" key="2">
    <source>
        <dbReference type="Proteomes" id="UP000006591"/>
    </source>
</evidence>